<sequence>MTFLFDFSRLTEKDVEIADLKARLSLKEGEAMKAIHLRGQIADVEASNAARVCKLKSMKERNVALESAAVIKDCKKDKLINQATCFELREEVSGYKLFKERIEEMQDAHVKALSDRVSSMDSDLMALALHMDEEFYLRYLTTLAGWRWIFSRGVKLVIMKCLQSSEYTTALGGSIGRPIKKGMQDGLAAGIDHGQAGRVLANVFAYNPSIEANYLTAINDLCYVDFYLAQLESQKDASIIDIINLLYLEGSAAKTLEGSQLQPSLE</sequence>
<comment type="caution">
    <text evidence="1">The sequence shown here is derived from an EMBL/GenBank/DDBJ whole genome shotgun (WGS) entry which is preliminary data.</text>
</comment>
<name>A0A6L2NGN5_TANCI</name>
<proteinExistence type="predicted"/>
<evidence type="ECO:0000313" key="1">
    <source>
        <dbReference type="EMBL" id="GEU85363.1"/>
    </source>
</evidence>
<protein>
    <recommendedName>
        <fullName evidence="2">Transposase (Putative), gypsy type</fullName>
    </recommendedName>
</protein>
<dbReference type="AlphaFoldDB" id="A0A6L2NGN5"/>
<evidence type="ECO:0008006" key="2">
    <source>
        <dbReference type="Google" id="ProtNLM"/>
    </source>
</evidence>
<accession>A0A6L2NGN5</accession>
<dbReference type="EMBL" id="BKCJ010009093">
    <property type="protein sequence ID" value="GEU85363.1"/>
    <property type="molecule type" value="Genomic_DNA"/>
</dbReference>
<gene>
    <name evidence="1" type="ORF">Tci_057341</name>
</gene>
<organism evidence="1">
    <name type="scientific">Tanacetum cinerariifolium</name>
    <name type="common">Dalmatian daisy</name>
    <name type="synonym">Chrysanthemum cinerariifolium</name>
    <dbReference type="NCBI Taxonomy" id="118510"/>
    <lineage>
        <taxon>Eukaryota</taxon>
        <taxon>Viridiplantae</taxon>
        <taxon>Streptophyta</taxon>
        <taxon>Embryophyta</taxon>
        <taxon>Tracheophyta</taxon>
        <taxon>Spermatophyta</taxon>
        <taxon>Magnoliopsida</taxon>
        <taxon>eudicotyledons</taxon>
        <taxon>Gunneridae</taxon>
        <taxon>Pentapetalae</taxon>
        <taxon>asterids</taxon>
        <taxon>campanulids</taxon>
        <taxon>Asterales</taxon>
        <taxon>Asteraceae</taxon>
        <taxon>Asteroideae</taxon>
        <taxon>Anthemideae</taxon>
        <taxon>Anthemidinae</taxon>
        <taxon>Tanacetum</taxon>
    </lineage>
</organism>
<reference evidence="1" key="1">
    <citation type="journal article" date="2019" name="Sci. Rep.">
        <title>Draft genome of Tanacetum cinerariifolium, the natural source of mosquito coil.</title>
        <authorList>
            <person name="Yamashiro T."/>
            <person name="Shiraishi A."/>
            <person name="Satake H."/>
            <person name="Nakayama K."/>
        </authorList>
    </citation>
    <scope>NUCLEOTIDE SEQUENCE</scope>
</reference>